<proteinExistence type="predicted"/>
<reference evidence="5 6" key="1">
    <citation type="submission" date="2015-11" db="EMBL/GenBank/DDBJ databases">
        <title>Whole-Genome Sequence of Candidatus Oderbacter manganicum from the National Park Lower Oder Valley, Germany.</title>
        <authorList>
            <person name="Braun B."/>
            <person name="Liere K."/>
            <person name="Szewzyk U."/>
        </authorList>
    </citation>
    <scope>NUCLEOTIDE SEQUENCE [LARGE SCALE GENOMIC DNA]</scope>
    <source>
        <strain evidence="5 6">OTSz_A_272</strain>
    </source>
</reference>
<evidence type="ECO:0000313" key="6">
    <source>
        <dbReference type="Proteomes" id="UP000092498"/>
    </source>
</evidence>
<dbReference type="Gene3D" id="3.40.50.1460">
    <property type="match status" value="1"/>
</dbReference>
<dbReference type="InterPro" id="IPR036737">
    <property type="entry name" value="OmpA-like_sf"/>
</dbReference>
<dbReference type="EMBL" id="CP013244">
    <property type="protein sequence ID" value="ANP45691.1"/>
    <property type="molecule type" value="Genomic_DNA"/>
</dbReference>
<dbReference type="CDD" id="cd07185">
    <property type="entry name" value="OmpA_C-like"/>
    <property type="match status" value="1"/>
</dbReference>
<dbReference type="Pfam" id="PF00691">
    <property type="entry name" value="OmpA"/>
    <property type="match status" value="1"/>
</dbReference>
<dbReference type="GO" id="GO:0004197">
    <property type="term" value="F:cysteine-type endopeptidase activity"/>
    <property type="evidence" value="ECO:0007669"/>
    <property type="project" value="InterPro"/>
</dbReference>
<dbReference type="RefSeq" id="WP_066769427.1">
    <property type="nucleotide sequence ID" value="NZ_CP013244.1"/>
</dbReference>
<keyword evidence="6" id="KW-1185">Reference proteome</keyword>
<evidence type="ECO:0000259" key="3">
    <source>
        <dbReference type="PROSITE" id="PS50208"/>
    </source>
</evidence>
<dbReference type="KEGG" id="cbot:ATE48_07025"/>
<evidence type="ECO:0000259" key="4">
    <source>
        <dbReference type="PROSITE" id="PS51123"/>
    </source>
</evidence>
<evidence type="ECO:0000256" key="1">
    <source>
        <dbReference type="PROSITE-ProRule" id="PRU00473"/>
    </source>
</evidence>
<feature type="domain" description="Caspase family p20" evidence="3">
    <location>
        <begin position="39"/>
        <end position="118"/>
    </location>
</feature>
<protein>
    <recommendedName>
        <fullName evidence="7">OmpA-like domain-containing protein</fullName>
    </recommendedName>
</protein>
<feature type="domain" description="OmpA-like" evidence="4">
    <location>
        <begin position="352"/>
        <end position="467"/>
    </location>
</feature>
<dbReference type="Gene3D" id="3.30.1330.60">
    <property type="entry name" value="OmpA-like domain"/>
    <property type="match status" value="1"/>
</dbReference>
<dbReference type="STRING" id="1759059.ATE48_07025"/>
<dbReference type="Pfam" id="PF00656">
    <property type="entry name" value="Peptidase_C14"/>
    <property type="match status" value="1"/>
</dbReference>
<evidence type="ECO:0000313" key="5">
    <source>
        <dbReference type="EMBL" id="ANP45691.1"/>
    </source>
</evidence>
<dbReference type="OrthoDB" id="189250at2"/>
<dbReference type="GO" id="GO:0006508">
    <property type="term" value="P:proteolysis"/>
    <property type="evidence" value="ECO:0007669"/>
    <property type="project" value="InterPro"/>
</dbReference>
<organism evidence="5 6">
    <name type="scientific">Candidatus Viadribacter manganicus</name>
    <dbReference type="NCBI Taxonomy" id="1759059"/>
    <lineage>
        <taxon>Bacteria</taxon>
        <taxon>Pseudomonadati</taxon>
        <taxon>Pseudomonadota</taxon>
        <taxon>Alphaproteobacteria</taxon>
        <taxon>Hyphomonadales</taxon>
        <taxon>Hyphomonadaceae</taxon>
        <taxon>Candidatus Viadribacter</taxon>
    </lineage>
</organism>
<feature type="signal peptide" evidence="2">
    <location>
        <begin position="1"/>
        <end position="23"/>
    </location>
</feature>
<evidence type="ECO:0000256" key="2">
    <source>
        <dbReference type="SAM" id="SignalP"/>
    </source>
</evidence>
<evidence type="ECO:0008006" key="7">
    <source>
        <dbReference type="Google" id="ProtNLM"/>
    </source>
</evidence>
<dbReference type="PROSITE" id="PS00018">
    <property type="entry name" value="EF_HAND_1"/>
    <property type="match status" value="1"/>
</dbReference>
<dbReference type="SUPFAM" id="SSF52129">
    <property type="entry name" value="Caspase-like"/>
    <property type="match status" value="1"/>
</dbReference>
<keyword evidence="2" id="KW-0732">Signal</keyword>
<dbReference type="InParanoid" id="A0A1B1AGM2"/>
<dbReference type="Proteomes" id="UP000092498">
    <property type="component" value="Chromosome"/>
</dbReference>
<sequence length="467" mass="50557">MMTRAPGLLLMLLTLLFAAPSAARPLAVDVNGAPRVLYQERHALLISAAHYEHAETWPALSEIPNDTARLEVALMAQGYEVETLPDPHSEQLLVRMQAFMARYGSPDSAILIVYSGHGWTDPATQLGYIVPVNAPDPASDRSGFLASAVSLNMVRALASESRAKHTLFVFDSCFSGSIFTTRSHNGAPSPRQRDVAAFTRLSQPTVQILTSGSANERVPGHSIFMDAFISAVGGNSQPDIDADGVLTFDEIEFWFRHVVQLPNQTPQSGFLTSFTNDGQFVLRSSALAPGETAETADDEFWDSLVDGPITSASARQYLAYFPLGAHAAQAQYFLQRPQTPIILEGVAAGTNQPCSGVRREGVVYFAWNRTNLSAEAATTLDDFRQHADATEWIVVNGHTDTLAADQFSMDLSRRAAITVSDYLSANGFARGLLTTIASGELSPARPTADGVREPLNRRVTITACVRN</sequence>
<gene>
    <name evidence="5" type="ORF">ATE48_07025</name>
</gene>
<dbReference type="InterPro" id="IPR006665">
    <property type="entry name" value="OmpA-like"/>
</dbReference>
<dbReference type="PROSITE" id="PS51123">
    <property type="entry name" value="OMPA_2"/>
    <property type="match status" value="1"/>
</dbReference>
<dbReference type="InterPro" id="IPR001309">
    <property type="entry name" value="Pept_C14_p20"/>
</dbReference>
<dbReference type="AlphaFoldDB" id="A0A1B1AGM2"/>
<dbReference type="SUPFAM" id="SSF103088">
    <property type="entry name" value="OmpA-like"/>
    <property type="match status" value="1"/>
</dbReference>
<dbReference type="InterPro" id="IPR029030">
    <property type="entry name" value="Caspase-like_dom_sf"/>
</dbReference>
<dbReference type="PROSITE" id="PS50208">
    <property type="entry name" value="CASPASE_P20"/>
    <property type="match status" value="1"/>
</dbReference>
<dbReference type="InterPro" id="IPR018247">
    <property type="entry name" value="EF_Hand_1_Ca_BS"/>
</dbReference>
<feature type="chain" id="PRO_5008518778" description="OmpA-like domain-containing protein" evidence="2">
    <location>
        <begin position="24"/>
        <end position="467"/>
    </location>
</feature>
<name>A0A1B1AGM2_9PROT</name>
<dbReference type="GO" id="GO:0016020">
    <property type="term" value="C:membrane"/>
    <property type="evidence" value="ECO:0007669"/>
    <property type="project" value="UniProtKB-UniRule"/>
</dbReference>
<dbReference type="InterPro" id="IPR011600">
    <property type="entry name" value="Pept_C14_caspase"/>
</dbReference>
<accession>A0A1B1AGM2</accession>
<keyword evidence="1" id="KW-0472">Membrane</keyword>